<dbReference type="EC" id="1.14.-.-" evidence="1"/>
<dbReference type="PROSITE" id="PS50206">
    <property type="entry name" value="RHODANESE_3"/>
    <property type="match status" value="1"/>
</dbReference>
<proteinExistence type="inferred from homology"/>
<dbReference type="Pfam" id="PF17773">
    <property type="entry name" value="UPF0176_N"/>
    <property type="match status" value="1"/>
</dbReference>
<evidence type="ECO:0000313" key="3">
    <source>
        <dbReference type="EMBL" id="EGK70020.1"/>
    </source>
</evidence>
<accession>F5RI38</accession>
<dbReference type="InterPro" id="IPR040503">
    <property type="entry name" value="TRHO_N"/>
</dbReference>
<protein>
    <recommendedName>
        <fullName evidence="1">tRNA uridine(34) hydroxylase</fullName>
        <ecNumber evidence="1">1.14.-.-</ecNumber>
    </recommendedName>
    <alternativeName>
        <fullName evidence="1">tRNA hydroxylation protein O</fullName>
    </alternativeName>
</protein>
<comment type="caution">
    <text evidence="3">The sequence shown here is derived from an EMBL/GenBank/DDBJ whole genome shotgun (WGS) entry which is preliminary data.</text>
</comment>
<dbReference type="EMBL" id="AFHG01000059">
    <property type="protein sequence ID" value="EGK70020.1"/>
    <property type="molecule type" value="Genomic_DNA"/>
</dbReference>
<dbReference type="Proteomes" id="UP000005019">
    <property type="component" value="Unassembled WGS sequence"/>
</dbReference>
<dbReference type="SUPFAM" id="SSF52821">
    <property type="entry name" value="Rhodanese/Cell cycle control phosphatase"/>
    <property type="match status" value="1"/>
</dbReference>
<organism evidence="3 4">
    <name type="scientific">Methyloversatilis universalis (strain ATCC BAA-1314 / DSM 25237 / JCM 13912 / CCUG 52030 / FAM5)</name>
    <dbReference type="NCBI Taxonomy" id="1000565"/>
    <lineage>
        <taxon>Bacteria</taxon>
        <taxon>Pseudomonadati</taxon>
        <taxon>Pseudomonadota</taxon>
        <taxon>Betaproteobacteria</taxon>
        <taxon>Nitrosomonadales</taxon>
        <taxon>Sterolibacteriaceae</taxon>
        <taxon>Methyloversatilis</taxon>
    </lineage>
</organism>
<dbReference type="GO" id="GO:0016705">
    <property type="term" value="F:oxidoreductase activity, acting on paired donors, with incorporation or reduction of molecular oxygen"/>
    <property type="evidence" value="ECO:0007669"/>
    <property type="project" value="UniProtKB-UniRule"/>
</dbReference>
<dbReference type="AlphaFoldDB" id="F5RI38"/>
<dbReference type="eggNOG" id="COG1054">
    <property type="taxonomic scope" value="Bacteria"/>
</dbReference>
<gene>
    <name evidence="1" type="primary">trhO</name>
    <name evidence="3" type="ORF">METUNv1_03988</name>
</gene>
<dbReference type="RefSeq" id="WP_008064808.1">
    <property type="nucleotide sequence ID" value="NZ_AFHG01000059.1"/>
</dbReference>
<dbReference type="OrthoDB" id="9778326at2"/>
<sequence>MNRYANTAAYRFVKLDDREALRPRIQELAQSRGLLGTVLLASEGINLFLAGLEADLRGFFDALAEDPRFAGMDVKWSHSDSLPFKRLRVRLKKEIVTVGQPDFDLNDTPAPYLPAAELKRWYDEGRKFVIIDTRNRWEIEKGSFDNALDPGVDSFGQFPAALEQYAELKDTPIVTFCTGGIRCEKAAPIMKKAGFNQVWQLEGGILRYFEEVGGAHWHGDCVVFDDRGALKPDLSPAD</sequence>
<dbReference type="Gene3D" id="3.40.250.10">
    <property type="entry name" value="Rhodanese-like domain"/>
    <property type="match status" value="1"/>
</dbReference>
<dbReference type="Pfam" id="PF00581">
    <property type="entry name" value="Rhodanese"/>
    <property type="match status" value="1"/>
</dbReference>
<evidence type="ECO:0000259" key="2">
    <source>
        <dbReference type="PROSITE" id="PS50206"/>
    </source>
</evidence>
<reference evidence="3 4" key="1">
    <citation type="journal article" date="2011" name="J. Bacteriol.">
        <title>Genome sequence of Methyloversatilis universalis FAM5T, a methylotrophic representative of the order Rhodocyclales.</title>
        <authorList>
            <person name="Kittichotirat W."/>
            <person name="Good N.M."/>
            <person name="Hall R."/>
            <person name="Bringel F."/>
            <person name="Lajus A."/>
            <person name="Medigue C."/>
            <person name="Smalley N.E."/>
            <person name="Beck D."/>
            <person name="Bumgarner R."/>
            <person name="Vuilleumier S."/>
            <person name="Kalyuzhnaya M.G."/>
        </authorList>
    </citation>
    <scope>NUCLEOTIDE SEQUENCE [LARGE SCALE GENOMIC DNA]</scope>
    <source>
        <strain evidence="4">ATCC BAA-1314 / JCM 13912 / FAM5</strain>
    </source>
</reference>
<keyword evidence="4" id="KW-1185">Reference proteome</keyword>
<dbReference type="SMART" id="SM00450">
    <property type="entry name" value="RHOD"/>
    <property type="match status" value="1"/>
</dbReference>
<dbReference type="InterPro" id="IPR020936">
    <property type="entry name" value="TrhO"/>
</dbReference>
<comment type="function">
    <text evidence="1">Catalyzes oxygen-dependent 5-hydroxyuridine (ho5U) modification at position 34 in tRNAs.</text>
</comment>
<dbReference type="InterPro" id="IPR036873">
    <property type="entry name" value="Rhodanese-like_dom_sf"/>
</dbReference>
<evidence type="ECO:0000313" key="4">
    <source>
        <dbReference type="Proteomes" id="UP000005019"/>
    </source>
</evidence>
<dbReference type="GO" id="GO:0006400">
    <property type="term" value="P:tRNA modification"/>
    <property type="evidence" value="ECO:0007669"/>
    <property type="project" value="UniProtKB-UniRule"/>
</dbReference>
<dbReference type="Gene3D" id="3.30.70.100">
    <property type="match status" value="1"/>
</dbReference>
<name>F5RI38_METUF</name>
<dbReference type="PANTHER" id="PTHR43268:SF3">
    <property type="entry name" value="RHODANESE-LIKE DOMAIN-CONTAINING PROTEIN 7-RELATED"/>
    <property type="match status" value="1"/>
</dbReference>
<dbReference type="InterPro" id="IPR001763">
    <property type="entry name" value="Rhodanese-like_dom"/>
</dbReference>
<keyword evidence="1" id="KW-0819">tRNA processing</keyword>
<dbReference type="PANTHER" id="PTHR43268">
    <property type="entry name" value="THIOSULFATE SULFURTRANSFERASE/RHODANESE-LIKE DOMAIN-CONTAINING PROTEIN 2"/>
    <property type="match status" value="1"/>
</dbReference>
<dbReference type="HAMAP" id="MF_00469">
    <property type="entry name" value="TrhO"/>
    <property type="match status" value="1"/>
</dbReference>
<evidence type="ECO:0000256" key="1">
    <source>
        <dbReference type="HAMAP-Rule" id="MF_00469"/>
    </source>
</evidence>
<keyword evidence="1" id="KW-0560">Oxidoreductase</keyword>
<dbReference type="STRING" id="1000565.METUNv1_03988"/>
<feature type="domain" description="Rhodanese" evidence="2">
    <location>
        <begin position="124"/>
        <end position="217"/>
    </location>
</feature>
<comment type="catalytic activity">
    <reaction evidence="1">
        <text>uridine(34) in tRNA + AH2 + O2 = 5-hydroxyuridine(34) in tRNA + A + H2O</text>
        <dbReference type="Rhea" id="RHEA:64224"/>
        <dbReference type="Rhea" id="RHEA-COMP:11727"/>
        <dbReference type="Rhea" id="RHEA-COMP:13381"/>
        <dbReference type="ChEBI" id="CHEBI:13193"/>
        <dbReference type="ChEBI" id="CHEBI:15377"/>
        <dbReference type="ChEBI" id="CHEBI:15379"/>
        <dbReference type="ChEBI" id="CHEBI:17499"/>
        <dbReference type="ChEBI" id="CHEBI:65315"/>
        <dbReference type="ChEBI" id="CHEBI:136877"/>
    </reaction>
</comment>
<comment type="similarity">
    <text evidence="1">Belongs to the TrhO family.</text>
</comment>